<dbReference type="EMBL" id="KL198075">
    <property type="protein sequence ID" value="KDQ09731.1"/>
    <property type="molecule type" value="Genomic_DNA"/>
</dbReference>
<dbReference type="HOGENOM" id="CLU_080483_0_0_1"/>
<dbReference type="InterPro" id="IPR025476">
    <property type="entry name" value="Helitron_helicase-like"/>
</dbReference>
<dbReference type="InParanoid" id="A0A067MDQ8"/>
<dbReference type="STRING" id="930990.A0A067MDQ8"/>
<proteinExistence type="predicted"/>
<feature type="domain" description="Helitron helicase-like" evidence="1">
    <location>
        <begin position="31"/>
        <end position="241"/>
    </location>
</feature>
<protein>
    <recommendedName>
        <fullName evidence="1">Helitron helicase-like domain-containing protein</fullName>
    </recommendedName>
</protein>
<sequence length="241" mass="27068">MFPTLFPYGIGGFDDKSRPVLISFQKQAEYYLDLEDKAFCHHKYFIFVALNILQRRAAHLHTSLTVKKPHFELVAKKLLGVSAETLKSVATHLEHEGKVSELTAEEKEVYTLLSKVNVISARIPGSQASKLDDRNTLRSYNGYSGVGHIFLTMNPNAAHSPIFQVMVGDKEVDLKARFPQLVEATERAIRLARDPVAAADFFEFSIRMFLTHLLGWDFSKGKSSSQGGVLGHIRAFHGNYE</sequence>
<name>A0A067MDQ8_BOTB1</name>
<reference evidence="3" key="1">
    <citation type="journal article" date="2014" name="Proc. Natl. Acad. Sci. U.S.A.">
        <title>Extensive sampling of basidiomycete genomes demonstrates inadequacy of the white-rot/brown-rot paradigm for wood decay fungi.</title>
        <authorList>
            <person name="Riley R."/>
            <person name="Salamov A.A."/>
            <person name="Brown D.W."/>
            <person name="Nagy L.G."/>
            <person name="Floudas D."/>
            <person name="Held B.W."/>
            <person name="Levasseur A."/>
            <person name="Lombard V."/>
            <person name="Morin E."/>
            <person name="Otillar R."/>
            <person name="Lindquist E.A."/>
            <person name="Sun H."/>
            <person name="LaButti K.M."/>
            <person name="Schmutz J."/>
            <person name="Jabbour D."/>
            <person name="Luo H."/>
            <person name="Baker S.E."/>
            <person name="Pisabarro A.G."/>
            <person name="Walton J.D."/>
            <person name="Blanchette R.A."/>
            <person name="Henrissat B."/>
            <person name="Martin F."/>
            <person name="Cullen D."/>
            <person name="Hibbett D.S."/>
            <person name="Grigoriev I.V."/>
        </authorList>
    </citation>
    <scope>NUCLEOTIDE SEQUENCE [LARGE SCALE GENOMIC DNA]</scope>
    <source>
        <strain evidence="3">FD-172 SS1</strain>
    </source>
</reference>
<evidence type="ECO:0000313" key="3">
    <source>
        <dbReference type="Proteomes" id="UP000027195"/>
    </source>
</evidence>
<keyword evidence="3" id="KW-1185">Reference proteome</keyword>
<evidence type="ECO:0000259" key="1">
    <source>
        <dbReference type="Pfam" id="PF14214"/>
    </source>
</evidence>
<evidence type="ECO:0000313" key="2">
    <source>
        <dbReference type="EMBL" id="KDQ09731.1"/>
    </source>
</evidence>
<organism evidence="2 3">
    <name type="scientific">Botryobasidium botryosum (strain FD-172 SS1)</name>
    <dbReference type="NCBI Taxonomy" id="930990"/>
    <lineage>
        <taxon>Eukaryota</taxon>
        <taxon>Fungi</taxon>
        <taxon>Dikarya</taxon>
        <taxon>Basidiomycota</taxon>
        <taxon>Agaricomycotina</taxon>
        <taxon>Agaricomycetes</taxon>
        <taxon>Cantharellales</taxon>
        <taxon>Botryobasidiaceae</taxon>
        <taxon>Botryobasidium</taxon>
    </lineage>
</organism>
<gene>
    <name evidence="2" type="ORF">BOTBODRAFT_116777</name>
</gene>
<feature type="non-terminal residue" evidence="2">
    <location>
        <position position="241"/>
    </location>
</feature>
<accession>A0A067MDQ8</accession>
<dbReference type="AlphaFoldDB" id="A0A067MDQ8"/>
<dbReference type="OrthoDB" id="432234at2759"/>
<dbReference type="Proteomes" id="UP000027195">
    <property type="component" value="Unassembled WGS sequence"/>
</dbReference>
<dbReference type="Pfam" id="PF14214">
    <property type="entry name" value="Helitron_like_N"/>
    <property type="match status" value="1"/>
</dbReference>